<protein>
    <submittedName>
        <fullName evidence="1">Uncharacterized protein</fullName>
    </submittedName>
</protein>
<name>A0A445E5L2_ARAHY</name>
<dbReference type="Proteomes" id="UP000289738">
    <property type="component" value="Chromosome A02"/>
</dbReference>
<dbReference type="AlphaFoldDB" id="A0A445E5L2"/>
<evidence type="ECO:0000313" key="1">
    <source>
        <dbReference type="EMBL" id="RYR70643.1"/>
    </source>
</evidence>
<comment type="caution">
    <text evidence="1">The sequence shown here is derived from an EMBL/GenBank/DDBJ whole genome shotgun (WGS) entry which is preliminary data.</text>
</comment>
<gene>
    <name evidence="1" type="ORF">Ahy_A02g004976</name>
</gene>
<evidence type="ECO:0000313" key="2">
    <source>
        <dbReference type="Proteomes" id="UP000289738"/>
    </source>
</evidence>
<accession>A0A445E5L2</accession>
<sequence>MLRGDLPNHLPSSQSLKIIKCSHLEFLSSKIGDNKVRIGELPPLLRQLSIKGKHQVEFVMEAIANMQLT</sequence>
<dbReference type="EMBL" id="SDMP01000002">
    <property type="protein sequence ID" value="RYR70643.1"/>
    <property type="molecule type" value="Genomic_DNA"/>
</dbReference>
<organism evidence="1 2">
    <name type="scientific">Arachis hypogaea</name>
    <name type="common">Peanut</name>
    <dbReference type="NCBI Taxonomy" id="3818"/>
    <lineage>
        <taxon>Eukaryota</taxon>
        <taxon>Viridiplantae</taxon>
        <taxon>Streptophyta</taxon>
        <taxon>Embryophyta</taxon>
        <taxon>Tracheophyta</taxon>
        <taxon>Spermatophyta</taxon>
        <taxon>Magnoliopsida</taxon>
        <taxon>eudicotyledons</taxon>
        <taxon>Gunneridae</taxon>
        <taxon>Pentapetalae</taxon>
        <taxon>rosids</taxon>
        <taxon>fabids</taxon>
        <taxon>Fabales</taxon>
        <taxon>Fabaceae</taxon>
        <taxon>Papilionoideae</taxon>
        <taxon>50 kb inversion clade</taxon>
        <taxon>dalbergioids sensu lato</taxon>
        <taxon>Dalbergieae</taxon>
        <taxon>Pterocarpus clade</taxon>
        <taxon>Arachis</taxon>
    </lineage>
</organism>
<keyword evidence="2" id="KW-1185">Reference proteome</keyword>
<reference evidence="1 2" key="1">
    <citation type="submission" date="2019-01" db="EMBL/GenBank/DDBJ databases">
        <title>Sequencing of cultivated peanut Arachis hypogaea provides insights into genome evolution and oil improvement.</title>
        <authorList>
            <person name="Chen X."/>
        </authorList>
    </citation>
    <scope>NUCLEOTIDE SEQUENCE [LARGE SCALE GENOMIC DNA]</scope>
    <source>
        <strain evidence="2">cv. Fuhuasheng</strain>
        <tissue evidence="1">Leaves</tissue>
    </source>
</reference>
<proteinExistence type="predicted"/>